<evidence type="ECO:0000313" key="1">
    <source>
        <dbReference type="EMBL" id="AZN37130.1"/>
    </source>
</evidence>
<dbReference type="Proteomes" id="UP000282438">
    <property type="component" value="Chromosome"/>
</dbReference>
<sequence length="102" mass="11021">MPVPVHHPSGTLHVPEDTLADWPSARFASTQEREIVPKALGLGLTSVFQPIFTANAQTIIGKEGLLRASIRCKAISPLLMYLKTPAMANAWWPLITCAAACI</sequence>
<keyword evidence="2" id="KW-1185">Reference proteome</keyword>
<dbReference type="KEGG" id="iod:EJO50_11950"/>
<protein>
    <recommendedName>
        <fullName evidence="3">EAL domain-containing protein</fullName>
    </recommendedName>
</protein>
<dbReference type="RefSeq" id="WP_125974443.1">
    <property type="nucleotide sequence ID" value="NZ_CP034433.1"/>
</dbReference>
<evidence type="ECO:0008006" key="3">
    <source>
        <dbReference type="Google" id="ProtNLM"/>
    </source>
</evidence>
<name>A0A3S8ZUF2_9NEIS</name>
<accession>A0A3S8ZUF2</accession>
<evidence type="ECO:0000313" key="2">
    <source>
        <dbReference type="Proteomes" id="UP000282438"/>
    </source>
</evidence>
<reference evidence="1 2" key="1">
    <citation type="submission" date="2018-12" db="EMBL/GenBank/DDBJ databases">
        <title>Complete genome sequence of Iodobacter sp. H11R3.</title>
        <authorList>
            <person name="Bae J.-W."/>
        </authorList>
    </citation>
    <scope>NUCLEOTIDE SEQUENCE [LARGE SCALE GENOMIC DNA]</scope>
    <source>
        <strain evidence="1 2">H11R3</strain>
    </source>
</reference>
<gene>
    <name evidence="1" type="ORF">EJO50_11950</name>
</gene>
<dbReference type="EMBL" id="CP034433">
    <property type="protein sequence ID" value="AZN37130.1"/>
    <property type="molecule type" value="Genomic_DNA"/>
</dbReference>
<dbReference type="AlphaFoldDB" id="A0A3S8ZUF2"/>
<proteinExistence type="predicted"/>
<dbReference type="OrthoDB" id="9813903at2"/>
<organism evidence="1 2">
    <name type="scientific">Iodobacter ciconiae</name>
    <dbReference type="NCBI Taxonomy" id="2496266"/>
    <lineage>
        <taxon>Bacteria</taxon>
        <taxon>Pseudomonadati</taxon>
        <taxon>Pseudomonadota</taxon>
        <taxon>Betaproteobacteria</taxon>
        <taxon>Neisseriales</taxon>
        <taxon>Chitinibacteraceae</taxon>
        <taxon>Iodobacter</taxon>
    </lineage>
</organism>